<dbReference type="GO" id="GO:0016787">
    <property type="term" value="F:hydrolase activity"/>
    <property type="evidence" value="ECO:0007669"/>
    <property type="project" value="UniProtKB-KW"/>
</dbReference>
<comment type="cofactor">
    <cofactor evidence="2">
        <name>Zn(2+)</name>
        <dbReference type="ChEBI" id="CHEBI:29105"/>
    </cofactor>
</comment>
<dbReference type="SMART" id="SM00341">
    <property type="entry name" value="HRDC"/>
    <property type="match status" value="1"/>
</dbReference>
<keyword evidence="4" id="KW-0479">Metal-binding</keyword>
<evidence type="ECO:0000259" key="19">
    <source>
        <dbReference type="PROSITE" id="PS51194"/>
    </source>
</evidence>
<dbReference type="Pfam" id="PF00270">
    <property type="entry name" value="DEAD"/>
    <property type="match status" value="1"/>
</dbReference>
<comment type="similarity">
    <text evidence="3">Belongs to the helicase family. RecQ subfamily.</text>
</comment>
<dbReference type="FunFam" id="3.40.50.300:FF:000156">
    <property type="entry name" value="ATP-dependent DNA helicase recQ"/>
    <property type="match status" value="1"/>
</dbReference>
<dbReference type="InterPro" id="IPR036390">
    <property type="entry name" value="WH_DNA-bd_sf"/>
</dbReference>
<dbReference type="PROSITE" id="PS50967">
    <property type="entry name" value="HRDC"/>
    <property type="match status" value="1"/>
</dbReference>
<dbReference type="InterPro" id="IPR032284">
    <property type="entry name" value="RecQ_Zn-bd"/>
</dbReference>
<dbReference type="SMART" id="SM00490">
    <property type="entry name" value="HELICc"/>
    <property type="match status" value="1"/>
</dbReference>
<evidence type="ECO:0000256" key="6">
    <source>
        <dbReference type="ARBA" id="ARBA00022763"/>
    </source>
</evidence>
<dbReference type="Pfam" id="PF14493">
    <property type="entry name" value="HTH_40"/>
    <property type="match status" value="1"/>
</dbReference>
<keyword evidence="7" id="KW-0378">Hydrolase</keyword>
<sequence length="715" mass="80279">MLDLLKTHFGYDSFRPLQKEIIDHVMDGKDAFVLMPTGGGKSLCYQLPALALPGVTLVVSPLIALMKDQVDALCANGIEAAFLNSSLTPKEQGAVMERARSGHLKILYVAPERVGAFGFNEFLGELEVSLLAIDEAHCISEWGHDFRPDYRNLRSLRMKVAQAPIIALTATATPQVQKDILSQLGMGKSQVFISSFNRENLHYSVRPKFNTTAELVALLKEHEGESAIVYCYSRKNTEEVASQLKRAGIKATAYHAGLPKKDRERAQDMFIRDEVQIIVATIAFGMGIDKPDVRLVVHVDLPKTIEGYYQETGRAGRDGLPSECVLFYSYADRRKQEYFINMIDDEDEQKLATQKLDDMVEYCQNTVCRRFFLLMYFGEFTAPTSCDACDNCVTEEAELVDATEISQKILSAVLKTGERFGAAHVCDVLRGSNKQRIVELRHDTLSVHGIAKGVPINALREYVQSLKTYGYLTQNTGEYPTLCVSQKGRQALAHKSPILLPKLKSIKPSKTKTSRSKSDLDYNEVLFEKLRALRKEIADEQGVPPFVIFGDRTLHEMSFYIPLREDSLSNLFGVGAKKLEAFGETFLSVIRTHAQEHKLEEKSAPEKITRTNTVSSGALSSTLEETKSLLAQKHSIKEVADERGLSHGTILQHIEKLLYTDEAPDLEHIRPIGKDAEKIEAAFKTLKHPSLTAIFKHFNERYSYDELRLVRMFLN</sequence>
<dbReference type="NCBIfam" id="TIGR00614">
    <property type="entry name" value="recQ_fam"/>
    <property type="match status" value="1"/>
</dbReference>
<dbReference type="GO" id="GO:0006281">
    <property type="term" value="P:DNA repair"/>
    <property type="evidence" value="ECO:0007669"/>
    <property type="project" value="UniProtKB-KW"/>
</dbReference>
<dbReference type="Pfam" id="PF16124">
    <property type="entry name" value="RecQ_Zn_bind"/>
    <property type="match status" value="1"/>
</dbReference>
<dbReference type="PROSITE" id="PS51192">
    <property type="entry name" value="HELICASE_ATP_BIND_1"/>
    <property type="match status" value="1"/>
</dbReference>
<gene>
    <name evidence="20" type="primary">recQ</name>
    <name evidence="20" type="ORF">CO174_01545</name>
</gene>
<dbReference type="InterPro" id="IPR011545">
    <property type="entry name" value="DEAD/DEAH_box_helicase_dom"/>
</dbReference>
<evidence type="ECO:0000256" key="7">
    <source>
        <dbReference type="ARBA" id="ARBA00022801"/>
    </source>
</evidence>
<evidence type="ECO:0000256" key="16">
    <source>
        <dbReference type="NCBIfam" id="TIGR01389"/>
    </source>
</evidence>
<dbReference type="InterPro" id="IPR001650">
    <property type="entry name" value="Helicase_C-like"/>
</dbReference>
<dbReference type="GO" id="GO:0046872">
    <property type="term" value="F:metal ion binding"/>
    <property type="evidence" value="ECO:0007669"/>
    <property type="project" value="UniProtKB-KW"/>
</dbReference>
<evidence type="ECO:0000256" key="4">
    <source>
        <dbReference type="ARBA" id="ARBA00022723"/>
    </source>
</evidence>
<dbReference type="InterPro" id="IPR044876">
    <property type="entry name" value="HRDC_dom_sf"/>
</dbReference>
<dbReference type="InterPro" id="IPR006293">
    <property type="entry name" value="DNA_helicase_ATP-dep_RecQ_bac"/>
</dbReference>
<keyword evidence="5" id="KW-0547">Nucleotide-binding</keyword>
<evidence type="ECO:0000256" key="12">
    <source>
        <dbReference type="ARBA" id="ARBA00023172"/>
    </source>
</evidence>
<dbReference type="GO" id="GO:0043138">
    <property type="term" value="F:3'-5' DNA helicase activity"/>
    <property type="evidence" value="ECO:0007669"/>
    <property type="project" value="UniProtKB-EC"/>
</dbReference>
<dbReference type="InterPro" id="IPR014001">
    <property type="entry name" value="Helicase_ATP-bd"/>
</dbReference>
<evidence type="ECO:0000256" key="14">
    <source>
        <dbReference type="ARBA" id="ARBA00023235"/>
    </source>
</evidence>
<evidence type="ECO:0000313" key="20">
    <source>
        <dbReference type="EMBL" id="PJA45770.1"/>
    </source>
</evidence>
<dbReference type="Pfam" id="PF09382">
    <property type="entry name" value="RQC"/>
    <property type="match status" value="1"/>
</dbReference>
<keyword evidence="8 20" id="KW-0347">Helicase</keyword>
<comment type="cofactor">
    <cofactor evidence="1">
        <name>Mg(2+)</name>
        <dbReference type="ChEBI" id="CHEBI:18420"/>
    </cofactor>
</comment>
<dbReference type="SMART" id="SM00487">
    <property type="entry name" value="DEXDc"/>
    <property type="match status" value="1"/>
</dbReference>
<evidence type="ECO:0000313" key="21">
    <source>
        <dbReference type="Proteomes" id="UP000229385"/>
    </source>
</evidence>
<evidence type="ECO:0000256" key="10">
    <source>
        <dbReference type="ARBA" id="ARBA00022840"/>
    </source>
</evidence>
<dbReference type="InterPro" id="IPR010997">
    <property type="entry name" value="HRDC-like_sf"/>
</dbReference>
<dbReference type="PANTHER" id="PTHR13710:SF105">
    <property type="entry name" value="ATP-DEPENDENT DNA HELICASE Q1"/>
    <property type="match status" value="1"/>
</dbReference>
<evidence type="ECO:0000259" key="17">
    <source>
        <dbReference type="PROSITE" id="PS50967"/>
    </source>
</evidence>
<dbReference type="NCBIfam" id="TIGR01389">
    <property type="entry name" value="recQ"/>
    <property type="match status" value="1"/>
</dbReference>
<dbReference type="Pfam" id="PF00271">
    <property type="entry name" value="Helicase_C"/>
    <property type="match status" value="1"/>
</dbReference>
<evidence type="ECO:0000256" key="3">
    <source>
        <dbReference type="ARBA" id="ARBA00005446"/>
    </source>
</evidence>
<dbReference type="EC" id="5.6.2.4" evidence="16"/>
<evidence type="ECO:0000259" key="18">
    <source>
        <dbReference type="PROSITE" id="PS51192"/>
    </source>
</evidence>
<dbReference type="InterPro" id="IPR018982">
    <property type="entry name" value="RQC_domain"/>
</dbReference>
<keyword evidence="12" id="KW-0233">DNA recombination</keyword>
<dbReference type="FunFam" id="3.40.50.300:FF:000296">
    <property type="entry name" value="ATP-dependent DNA helicase RecQ"/>
    <property type="match status" value="1"/>
</dbReference>
<comment type="caution">
    <text evidence="20">The sequence shown here is derived from an EMBL/GenBank/DDBJ whole genome shotgun (WGS) entry which is preliminary data.</text>
</comment>
<dbReference type="InterPro" id="IPR004589">
    <property type="entry name" value="DNA_helicase_ATP-dep_RecQ"/>
</dbReference>
<dbReference type="SUPFAM" id="SSF46785">
    <property type="entry name" value="Winged helix' DNA-binding domain"/>
    <property type="match status" value="1"/>
</dbReference>
<protein>
    <recommendedName>
        <fullName evidence="16">DNA helicase RecQ</fullName>
        <ecNumber evidence="16">5.6.2.4</ecNumber>
    </recommendedName>
</protein>
<feature type="domain" description="Helicase ATP-binding" evidence="18">
    <location>
        <begin position="22"/>
        <end position="190"/>
    </location>
</feature>
<dbReference type="Proteomes" id="UP000229385">
    <property type="component" value="Unassembled WGS sequence"/>
</dbReference>
<dbReference type="AlphaFoldDB" id="A0A2M7XD06"/>
<dbReference type="Gene3D" id="1.10.10.10">
    <property type="entry name" value="Winged helix-like DNA-binding domain superfamily/Winged helix DNA-binding domain"/>
    <property type="match status" value="1"/>
</dbReference>
<keyword evidence="11" id="KW-0238">DNA-binding</keyword>
<dbReference type="GO" id="GO:0009378">
    <property type="term" value="F:four-way junction helicase activity"/>
    <property type="evidence" value="ECO:0007669"/>
    <property type="project" value="TreeGrafter"/>
</dbReference>
<keyword evidence="6" id="KW-0227">DNA damage</keyword>
<dbReference type="PROSITE" id="PS51194">
    <property type="entry name" value="HELICASE_CTER"/>
    <property type="match status" value="1"/>
</dbReference>
<dbReference type="CDD" id="cd17920">
    <property type="entry name" value="DEXHc_RecQ"/>
    <property type="match status" value="1"/>
</dbReference>
<dbReference type="FunFam" id="1.10.150.80:FF:000002">
    <property type="entry name" value="ATP-dependent DNA helicase RecQ"/>
    <property type="match status" value="1"/>
</dbReference>
<comment type="catalytic activity">
    <reaction evidence="15">
        <text>Couples ATP hydrolysis with the unwinding of duplex DNA by translocating in the 3'-5' direction.</text>
        <dbReference type="EC" id="5.6.2.4"/>
    </reaction>
</comment>
<evidence type="ECO:0000256" key="8">
    <source>
        <dbReference type="ARBA" id="ARBA00022806"/>
    </source>
</evidence>
<dbReference type="EMBL" id="PFWU01000019">
    <property type="protein sequence ID" value="PJA45770.1"/>
    <property type="molecule type" value="Genomic_DNA"/>
</dbReference>
<feature type="domain" description="Helicase C-terminal" evidence="19">
    <location>
        <begin position="210"/>
        <end position="359"/>
    </location>
</feature>
<dbReference type="InterPro" id="IPR002121">
    <property type="entry name" value="HRDC_dom"/>
</dbReference>
<feature type="domain" description="HRDC" evidence="17">
    <location>
        <begin position="520"/>
        <end position="600"/>
    </location>
</feature>
<dbReference type="GO" id="GO:0043590">
    <property type="term" value="C:bacterial nucleoid"/>
    <property type="evidence" value="ECO:0007669"/>
    <property type="project" value="UniProtKB-ARBA"/>
</dbReference>
<dbReference type="CDD" id="cd18794">
    <property type="entry name" value="SF2_C_RecQ"/>
    <property type="match status" value="1"/>
</dbReference>
<dbReference type="Pfam" id="PF00570">
    <property type="entry name" value="HRDC"/>
    <property type="match status" value="1"/>
</dbReference>
<proteinExistence type="inferred from homology"/>
<dbReference type="InterPro" id="IPR027417">
    <property type="entry name" value="P-loop_NTPase"/>
</dbReference>
<dbReference type="Gene3D" id="1.10.150.80">
    <property type="entry name" value="HRDC domain"/>
    <property type="match status" value="1"/>
</dbReference>
<dbReference type="InterPro" id="IPR029491">
    <property type="entry name" value="Helicase_HTH"/>
</dbReference>
<dbReference type="GO" id="GO:0005737">
    <property type="term" value="C:cytoplasm"/>
    <property type="evidence" value="ECO:0007669"/>
    <property type="project" value="TreeGrafter"/>
</dbReference>
<evidence type="ECO:0000256" key="13">
    <source>
        <dbReference type="ARBA" id="ARBA00023204"/>
    </source>
</evidence>
<keyword evidence="9" id="KW-0862">Zinc</keyword>
<accession>A0A2M7XD06</accession>
<dbReference type="InterPro" id="IPR036388">
    <property type="entry name" value="WH-like_DNA-bd_sf"/>
</dbReference>
<dbReference type="PANTHER" id="PTHR13710">
    <property type="entry name" value="DNA HELICASE RECQ FAMILY MEMBER"/>
    <property type="match status" value="1"/>
</dbReference>
<evidence type="ECO:0000256" key="11">
    <source>
        <dbReference type="ARBA" id="ARBA00023125"/>
    </source>
</evidence>
<dbReference type="GO" id="GO:0006310">
    <property type="term" value="P:DNA recombination"/>
    <property type="evidence" value="ECO:0007669"/>
    <property type="project" value="UniProtKB-UniRule"/>
</dbReference>
<dbReference type="Gene3D" id="1.10.10.1390">
    <property type="entry name" value="ATP-dependent DNA helicase RecQ"/>
    <property type="match status" value="1"/>
</dbReference>
<keyword evidence="10" id="KW-0067">ATP-binding</keyword>
<keyword evidence="13" id="KW-0234">DNA repair</keyword>
<evidence type="ECO:0000256" key="2">
    <source>
        <dbReference type="ARBA" id="ARBA00001947"/>
    </source>
</evidence>
<dbReference type="GO" id="GO:0005524">
    <property type="term" value="F:ATP binding"/>
    <property type="evidence" value="ECO:0007669"/>
    <property type="project" value="UniProtKB-KW"/>
</dbReference>
<keyword evidence="14" id="KW-0413">Isomerase</keyword>
<dbReference type="GO" id="GO:0006260">
    <property type="term" value="P:DNA replication"/>
    <property type="evidence" value="ECO:0007669"/>
    <property type="project" value="InterPro"/>
</dbReference>
<name>A0A2M7XD06_9BACT</name>
<evidence type="ECO:0000256" key="15">
    <source>
        <dbReference type="ARBA" id="ARBA00034617"/>
    </source>
</evidence>
<dbReference type="SUPFAM" id="SSF47819">
    <property type="entry name" value="HRDC-like"/>
    <property type="match status" value="1"/>
</dbReference>
<evidence type="ECO:0000256" key="9">
    <source>
        <dbReference type="ARBA" id="ARBA00022833"/>
    </source>
</evidence>
<organism evidence="20 21">
    <name type="scientific">Candidatus Uhrbacteria bacterium CG_4_9_14_3_um_filter_50_9</name>
    <dbReference type="NCBI Taxonomy" id="1975035"/>
    <lineage>
        <taxon>Bacteria</taxon>
        <taxon>Candidatus Uhriibacteriota</taxon>
    </lineage>
</organism>
<dbReference type="Gene3D" id="3.40.50.300">
    <property type="entry name" value="P-loop containing nucleotide triphosphate hydrolases"/>
    <property type="match status" value="2"/>
</dbReference>
<dbReference type="GO" id="GO:0005694">
    <property type="term" value="C:chromosome"/>
    <property type="evidence" value="ECO:0007669"/>
    <property type="project" value="TreeGrafter"/>
</dbReference>
<dbReference type="GO" id="GO:0003677">
    <property type="term" value="F:DNA binding"/>
    <property type="evidence" value="ECO:0007669"/>
    <property type="project" value="UniProtKB-KW"/>
</dbReference>
<evidence type="ECO:0000256" key="1">
    <source>
        <dbReference type="ARBA" id="ARBA00001946"/>
    </source>
</evidence>
<evidence type="ECO:0000256" key="5">
    <source>
        <dbReference type="ARBA" id="ARBA00022741"/>
    </source>
</evidence>
<dbReference type="SUPFAM" id="SSF52540">
    <property type="entry name" value="P-loop containing nucleoside triphosphate hydrolases"/>
    <property type="match status" value="1"/>
</dbReference>
<dbReference type="SMART" id="SM00956">
    <property type="entry name" value="RQC"/>
    <property type="match status" value="1"/>
</dbReference>
<reference evidence="21" key="1">
    <citation type="submission" date="2017-09" db="EMBL/GenBank/DDBJ databases">
        <title>Depth-based differentiation of microbial function through sediment-hosted aquifers and enrichment of novel symbionts in the deep terrestrial subsurface.</title>
        <authorList>
            <person name="Probst A.J."/>
            <person name="Ladd B."/>
            <person name="Jarett J.K."/>
            <person name="Geller-Mcgrath D.E."/>
            <person name="Sieber C.M.K."/>
            <person name="Emerson J.B."/>
            <person name="Anantharaman K."/>
            <person name="Thomas B.C."/>
            <person name="Malmstrom R."/>
            <person name="Stieglmeier M."/>
            <person name="Klingl A."/>
            <person name="Woyke T."/>
            <person name="Ryan C.M."/>
            <person name="Banfield J.F."/>
        </authorList>
    </citation>
    <scope>NUCLEOTIDE SEQUENCE [LARGE SCALE GENOMIC DNA]</scope>
</reference>
<dbReference type="GO" id="GO:0009432">
    <property type="term" value="P:SOS response"/>
    <property type="evidence" value="ECO:0007669"/>
    <property type="project" value="UniProtKB-UniRule"/>
</dbReference>